<comment type="caution">
    <text evidence="2">The sequence shown here is derived from an EMBL/GenBank/DDBJ whole genome shotgun (WGS) entry which is preliminary data.</text>
</comment>
<feature type="region of interest" description="Disordered" evidence="1">
    <location>
        <begin position="83"/>
        <end position="102"/>
    </location>
</feature>
<organism evidence="2 3">
    <name type="scientific">Amycolatopsis eburnea</name>
    <dbReference type="NCBI Taxonomy" id="2267691"/>
    <lineage>
        <taxon>Bacteria</taxon>
        <taxon>Bacillati</taxon>
        <taxon>Actinomycetota</taxon>
        <taxon>Actinomycetes</taxon>
        <taxon>Pseudonocardiales</taxon>
        <taxon>Pseudonocardiaceae</taxon>
        <taxon>Amycolatopsis</taxon>
    </lineage>
</organism>
<evidence type="ECO:0000313" key="3">
    <source>
        <dbReference type="Proteomes" id="UP000267081"/>
    </source>
</evidence>
<gene>
    <name evidence="2" type="ORF">EIY87_00135</name>
</gene>
<evidence type="ECO:0000313" key="2">
    <source>
        <dbReference type="EMBL" id="RSD26429.1"/>
    </source>
</evidence>
<dbReference type="Proteomes" id="UP000267081">
    <property type="component" value="Unassembled WGS sequence"/>
</dbReference>
<accession>A0A3R9FHB2</accession>
<name>A0A3R9FHB2_9PSEU</name>
<evidence type="ECO:0000256" key="1">
    <source>
        <dbReference type="SAM" id="MobiDB-lite"/>
    </source>
</evidence>
<keyword evidence="3" id="KW-1185">Reference proteome</keyword>
<proteinExistence type="predicted"/>
<dbReference type="EMBL" id="RSEC01000002">
    <property type="protein sequence ID" value="RSD26429.1"/>
    <property type="molecule type" value="Genomic_DNA"/>
</dbReference>
<sequence length="102" mass="11885">MTDQTVYLVEDHTDPEPKPHTTYWAHVYTDLDQTKQAVKDNAWRNNRGWIKWVDRGGVHYGYPEHPKPGVDPDRELYRLVPLSVQPPAPPQTRWEAAPSRNV</sequence>
<reference evidence="2 3" key="1">
    <citation type="submission" date="2018-12" db="EMBL/GenBank/DDBJ databases">
        <title>Amycolatopsis eburnea sp. nov. actinomycete associate with arbuscular mycorrhiza fungal spore.</title>
        <authorList>
            <person name="Lumyong S."/>
            <person name="Chaiya L."/>
        </authorList>
    </citation>
    <scope>NUCLEOTIDE SEQUENCE [LARGE SCALE GENOMIC DNA]</scope>
    <source>
        <strain evidence="2 3">GLM-1</strain>
    </source>
</reference>
<dbReference type="AlphaFoldDB" id="A0A3R9FHB2"/>
<dbReference type="OrthoDB" id="9958644at2"/>
<dbReference type="RefSeq" id="WP_125305561.1">
    <property type="nucleotide sequence ID" value="NZ_RSEC01000002.1"/>
</dbReference>
<protein>
    <submittedName>
        <fullName evidence="2">Uncharacterized protein</fullName>
    </submittedName>
</protein>